<feature type="domain" description="Flavin reductase like" evidence="4">
    <location>
        <begin position="15"/>
        <end position="190"/>
    </location>
</feature>
<comment type="similarity">
    <text evidence="3">Belongs to the flavoredoxin family.</text>
</comment>
<name>A0A285MZ99_9BACI</name>
<proteinExistence type="inferred from homology"/>
<reference evidence="6" key="1">
    <citation type="submission" date="2017-09" db="EMBL/GenBank/DDBJ databases">
        <authorList>
            <person name="Varghese N."/>
            <person name="Submissions S."/>
        </authorList>
    </citation>
    <scope>NUCLEOTIDE SEQUENCE [LARGE SCALE GENOMIC DNA]</scope>
    <source>
        <strain evidence="6">CGMCC 1.8913</strain>
    </source>
</reference>
<evidence type="ECO:0000256" key="3">
    <source>
        <dbReference type="ARBA" id="ARBA00038054"/>
    </source>
</evidence>
<dbReference type="PANTHER" id="PTHR43567:SF1">
    <property type="entry name" value="FLAVOREDOXIN"/>
    <property type="match status" value="1"/>
</dbReference>
<dbReference type="InterPro" id="IPR002563">
    <property type="entry name" value="Flavin_Rdtase-like_dom"/>
</dbReference>
<dbReference type="EMBL" id="OBEK01000001">
    <property type="protein sequence ID" value="SNZ02519.1"/>
    <property type="molecule type" value="Genomic_DNA"/>
</dbReference>
<evidence type="ECO:0000256" key="2">
    <source>
        <dbReference type="ARBA" id="ARBA00022630"/>
    </source>
</evidence>
<gene>
    <name evidence="5" type="ORF">SAMN05421503_0129</name>
</gene>
<sequence length="200" mass="22113">MVIKKQAIHPKILYYGNPVVLLTTANEDGTTNISPISSSWALGHMVVLGLGTDGKAYENLERHGECVLNLPGPDLWPHVEKLASCTGKEKVPLGKEAYGCISIQDKFGYAGLTWQPSAKVDVEAVAECQLHIEAQVMHMRRPNYLEGVAIVEVEALAIHAHKHILEEGSHHINPSKFSPLIYNFRHYFQLGNELGKTVRA</sequence>
<evidence type="ECO:0000313" key="5">
    <source>
        <dbReference type="EMBL" id="SNZ02519.1"/>
    </source>
</evidence>
<dbReference type="RefSeq" id="WP_097038294.1">
    <property type="nucleotide sequence ID" value="NZ_OBEK01000001.1"/>
</dbReference>
<keyword evidence="6" id="KW-1185">Reference proteome</keyword>
<comment type="cofactor">
    <cofactor evidence="1">
        <name>FMN</name>
        <dbReference type="ChEBI" id="CHEBI:58210"/>
    </cofactor>
</comment>
<accession>A0A285MZ99</accession>
<evidence type="ECO:0000256" key="1">
    <source>
        <dbReference type="ARBA" id="ARBA00001917"/>
    </source>
</evidence>
<evidence type="ECO:0000259" key="4">
    <source>
        <dbReference type="Pfam" id="PF01613"/>
    </source>
</evidence>
<dbReference type="Pfam" id="PF01613">
    <property type="entry name" value="Flavin_Reduct"/>
    <property type="match status" value="1"/>
</dbReference>
<dbReference type="InterPro" id="IPR052174">
    <property type="entry name" value="Flavoredoxin"/>
</dbReference>
<dbReference type="AlphaFoldDB" id="A0A285MZ99"/>
<dbReference type="Gene3D" id="2.30.110.10">
    <property type="entry name" value="Electron Transport, Fmn-binding Protein, Chain A"/>
    <property type="match status" value="1"/>
</dbReference>
<dbReference type="GO" id="GO:0016646">
    <property type="term" value="F:oxidoreductase activity, acting on the CH-NH group of donors, NAD or NADP as acceptor"/>
    <property type="evidence" value="ECO:0007669"/>
    <property type="project" value="UniProtKB-ARBA"/>
</dbReference>
<dbReference type="Proteomes" id="UP000219356">
    <property type="component" value="Unassembled WGS sequence"/>
</dbReference>
<dbReference type="PANTHER" id="PTHR43567">
    <property type="entry name" value="FLAVOREDOXIN-RELATED-RELATED"/>
    <property type="match status" value="1"/>
</dbReference>
<evidence type="ECO:0000313" key="6">
    <source>
        <dbReference type="Proteomes" id="UP000219356"/>
    </source>
</evidence>
<protein>
    <submittedName>
        <fullName evidence="5">NADH-FMN oxidoreductase RutF, flavin reductase (DIM6/NTAB) family</fullName>
    </submittedName>
</protein>
<dbReference type="SUPFAM" id="SSF50475">
    <property type="entry name" value="FMN-binding split barrel"/>
    <property type="match status" value="1"/>
</dbReference>
<keyword evidence="2" id="KW-0285">Flavoprotein</keyword>
<dbReference type="InterPro" id="IPR012349">
    <property type="entry name" value="Split_barrel_FMN-bd"/>
</dbReference>
<organism evidence="5 6">
    <name type="scientific">Terribacillus aidingensis</name>
    <dbReference type="NCBI Taxonomy" id="586416"/>
    <lineage>
        <taxon>Bacteria</taxon>
        <taxon>Bacillati</taxon>
        <taxon>Bacillota</taxon>
        <taxon>Bacilli</taxon>
        <taxon>Bacillales</taxon>
        <taxon>Bacillaceae</taxon>
        <taxon>Terribacillus</taxon>
    </lineage>
</organism>
<dbReference type="GO" id="GO:0010181">
    <property type="term" value="F:FMN binding"/>
    <property type="evidence" value="ECO:0007669"/>
    <property type="project" value="InterPro"/>
</dbReference>
<dbReference type="OrthoDB" id="9794638at2"/>